<comment type="caution">
    <text evidence="1">The sequence shown here is derived from an EMBL/GenBank/DDBJ whole genome shotgun (WGS) entry which is preliminary data.</text>
</comment>
<keyword evidence="1" id="KW-0378">Hydrolase</keyword>
<name>A0A5J4QV25_9ZZZZ</name>
<dbReference type="InterPro" id="IPR050570">
    <property type="entry name" value="Cell_wall_metabolism_enzyme"/>
</dbReference>
<protein>
    <submittedName>
        <fullName evidence="1">Murein DD-endopeptidase MepM</fullName>
        <ecNumber evidence="1">3.4.24.-</ecNumber>
    </submittedName>
</protein>
<dbReference type="EMBL" id="SNRY01002453">
    <property type="protein sequence ID" value="KAA6325018.1"/>
    <property type="molecule type" value="Genomic_DNA"/>
</dbReference>
<evidence type="ECO:0000313" key="1">
    <source>
        <dbReference type="EMBL" id="KAA6325018.1"/>
    </source>
</evidence>
<dbReference type="SUPFAM" id="SSF51261">
    <property type="entry name" value="Duplicated hybrid motif"/>
    <property type="match status" value="1"/>
</dbReference>
<dbReference type="AlphaFoldDB" id="A0A5J4QV25"/>
<dbReference type="PANTHER" id="PTHR21666">
    <property type="entry name" value="PEPTIDASE-RELATED"/>
    <property type="match status" value="1"/>
</dbReference>
<proteinExistence type="predicted"/>
<organism evidence="1">
    <name type="scientific">termite gut metagenome</name>
    <dbReference type="NCBI Taxonomy" id="433724"/>
    <lineage>
        <taxon>unclassified sequences</taxon>
        <taxon>metagenomes</taxon>
        <taxon>organismal metagenomes</taxon>
    </lineage>
</organism>
<sequence>MKHYILILSLIFSLPLYSQDETKPAFVPPFDFPLMLSANFGELRTNHLHGGLDIKTQGVSGKKLLSIGNGYISRVLITHGSGHMLHVRYNNGYTAIYRHLAGFASPMAERAAKHQQENETWEVAISPDSTEYPVYAGQHIAWSGNTGYSFGPHLHLDLFETETEDYVNALPFFKNKIKDTRPPVAHSIMLFPQLGKGVVKGSQKRLIFMPKNVQPIEAWGLIGAGIKAYDYMDETNNRYGVHTVTLSVDGEKIFHSVVDRFSADESRMIYSWTYNSYMKSFIEPGNKLRMLQTFNAQRGLVTIDEEREYQFDYELKDLYGNTSHCRFVVRGKPQPVQPVSYDEKYYLKWDEVNHIHEPGLEMHIPKGVLYDNVLLNHTMLIDSEAVSYTYQLNDERIPLHTYSDLYIGVRNKVTTIDSTKYYVARMEKDGKATSLGGKYENGFVKTRVRELSTFTVKVDTVPPLITAVNPQRWRTTGSIVFKVEEKETDIHSYKGTIDGKYVPFCWEITTNRIVYKIDSHKIKKGIQHTIELVVTDERKNEGRASLTITL</sequence>
<dbReference type="CDD" id="cd12797">
    <property type="entry name" value="M23_peptidase"/>
    <property type="match status" value="1"/>
</dbReference>
<dbReference type="GO" id="GO:0004222">
    <property type="term" value="F:metalloendopeptidase activity"/>
    <property type="evidence" value="ECO:0007669"/>
    <property type="project" value="TreeGrafter"/>
</dbReference>
<gene>
    <name evidence="1" type="ORF">EZS27_025718</name>
</gene>
<accession>A0A5J4QV25</accession>
<dbReference type="PANTHER" id="PTHR21666:SF285">
    <property type="entry name" value="M23 FAMILY METALLOPEPTIDASE"/>
    <property type="match status" value="1"/>
</dbReference>
<dbReference type="EC" id="3.4.24.-" evidence="1"/>
<reference evidence="1" key="1">
    <citation type="submission" date="2019-03" db="EMBL/GenBank/DDBJ databases">
        <title>Single cell metagenomics reveals metabolic interactions within the superorganism composed of flagellate Streblomastix strix and complex community of Bacteroidetes bacteria on its surface.</title>
        <authorList>
            <person name="Treitli S.C."/>
            <person name="Kolisko M."/>
            <person name="Husnik F."/>
            <person name="Keeling P."/>
            <person name="Hampl V."/>
        </authorList>
    </citation>
    <scope>NUCLEOTIDE SEQUENCE</scope>
    <source>
        <strain evidence="1">STM</strain>
    </source>
</reference>
<dbReference type="InterPro" id="IPR011055">
    <property type="entry name" value="Dup_hybrid_motif"/>
</dbReference>
<dbReference type="Gene3D" id="2.70.70.10">
    <property type="entry name" value="Glucose Permease (Domain IIA)"/>
    <property type="match status" value="1"/>
</dbReference>